<evidence type="ECO:0000259" key="10">
    <source>
        <dbReference type="PROSITE" id="PS50011"/>
    </source>
</evidence>
<feature type="region of interest" description="Disordered" evidence="9">
    <location>
        <begin position="264"/>
        <end position="287"/>
    </location>
</feature>
<dbReference type="PhylomeDB" id="A0A0G4FW24"/>
<keyword evidence="7" id="KW-0067">ATP-binding</keyword>
<dbReference type="InParanoid" id="A0A0G4FW24"/>
<dbReference type="EMBL" id="CDMY01000511">
    <property type="protein sequence ID" value="CEM19395.1"/>
    <property type="molecule type" value="Genomic_DNA"/>
</dbReference>
<dbReference type="Gene3D" id="1.10.510.10">
    <property type="entry name" value="Transferase(Phosphotransferase) domain 1"/>
    <property type="match status" value="1"/>
</dbReference>
<evidence type="ECO:0000256" key="9">
    <source>
        <dbReference type="SAM" id="MobiDB-lite"/>
    </source>
</evidence>
<dbReference type="SUPFAM" id="SSF56112">
    <property type="entry name" value="Protein kinase-like (PK-like)"/>
    <property type="match status" value="1"/>
</dbReference>
<feature type="domain" description="EF-hand" evidence="11">
    <location>
        <begin position="556"/>
        <end position="591"/>
    </location>
</feature>
<evidence type="ECO:0000256" key="2">
    <source>
        <dbReference type="ARBA" id="ARBA00022527"/>
    </source>
</evidence>
<dbReference type="GO" id="GO:0004674">
    <property type="term" value="F:protein serine/threonine kinase activity"/>
    <property type="evidence" value="ECO:0007669"/>
    <property type="project" value="UniProtKB-KW"/>
</dbReference>
<dbReference type="PROSITE" id="PS50011">
    <property type="entry name" value="PROTEIN_KINASE_DOM"/>
    <property type="match status" value="1"/>
</dbReference>
<name>A0A0G4FW24_VITBC</name>
<evidence type="ECO:0000313" key="13">
    <source>
        <dbReference type="Proteomes" id="UP000041254"/>
    </source>
</evidence>
<feature type="compositionally biased region" description="Polar residues" evidence="9">
    <location>
        <begin position="881"/>
        <end position="891"/>
    </location>
</feature>
<dbReference type="InterPro" id="IPR011009">
    <property type="entry name" value="Kinase-like_dom_sf"/>
</dbReference>
<evidence type="ECO:0000313" key="12">
    <source>
        <dbReference type="EMBL" id="CEM19395.1"/>
    </source>
</evidence>
<feature type="region of interest" description="Disordered" evidence="9">
    <location>
        <begin position="711"/>
        <end position="762"/>
    </location>
</feature>
<feature type="region of interest" description="Disordered" evidence="9">
    <location>
        <begin position="856"/>
        <end position="906"/>
    </location>
</feature>
<feature type="domain" description="Protein kinase" evidence="10">
    <location>
        <begin position="80"/>
        <end position="416"/>
    </location>
</feature>
<gene>
    <name evidence="12" type="ORF">Vbra_1233</name>
</gene>
<reference evidence="12 13" key="1">
    <citation type="submission" date="2014-11" db="EMBL/GenBank/DDBJ databases">
        <authorList>
            <person name="Zhu J."/>
            <person name="Qi W."/>
            <person name="Song R."/>
        </authorList>
    </citation>
    <scope>NUCLEOTIDE SEQUENCE [LARGE SCALE GENOMIC DNA]</scope>
</reference>
<dbReference type="CDD" id="cd05117">
    <property type="entry name" value="STKc_CAMK"/>
    <property type="match status" value="1"/>
</dbReference>
<dbReference type="SUPFAM" id="SSF47473">
    <property type="entry name" value="EF-hand"/>
    <property type="match status" value="1"/>
</dbReference>
<dbReference type="PROSITE" id="PS50222">
    <property type="entry name" value="EF_HAND_2"/>
    <property type="match status" value="2"/>
</dbReference>
<dbReference type="InterPro" id="IPR008271">
    <property type="entry name" value="Ser/Thr_kinase_AS"/>
</dbReference>
<dbReference type="PANTHER" id="PTHR24349">
    <property type="entry name" value="SERINE/THREONINE-PROTEIN KINASE"/>
    <property type="match status" value="1"/>
</dbReference>
<accession>A0A0G4FW24</accession>
<evidence type="ECO:0000256" key="1">
    <source>
        <dbReference type="ARBA" id="ARBA00001946"/>
    </source>
</evidence>
<comment type="cofactor">
    <cofactor evidence="1">
        <name>Mg(2+)</name>
        <dbReference type="ChEBI" id="CHEBI:18420"/>
    </cofactor>
</comment>
<keyword evidence="5" id="KW-0418">Kinase</keyword>
<dbReference type="Pfam" id="PF00069">
    <property type="entry name" value="Pkinase"/>
    <property type="match status" value="2"/>
</dbReference>
<comment type="similarity">
    <text evidence="8">Belongs to the protein kinase superfamily. Ser/Thr protein kinase family. CDPK subfamily.</text>
</comment>
<dbReference type="Gene3D" id="3.30.200.20">
    <property type="entry name" value="Phosphorylase Kinase, domain 1"/>
    <property type="match status" value="1"/>
</dbReference>
<evidence type="ECO:0000256" key="3">
    <source>
        <dbReference type="ARBA" id="ARBA00022679"/>
    </source>
</evidence>
<keyword evidence="2" id="KW-0723">Serine/threonine-protein kinase</keyword>
<keyword evidence="4" id="KW-0547">Nucleotide-binding</keyword>
<dbReference type="SMART" id="SM00054">
    <property type="entry name" value="EFh"/>
    <property type="match status" value="2"/>
</dbReference>
<protein>
    <recommendedName>
        <fullName evidence="14">Calmodulin</fullName>
    </recommendedName>
</protein>
<dbReference type="InterPro" id="IPR050205">
    <property type="entry name" value="CDPK_Ser/Thr_kinases"/>
</dbReference>
<feature type="compositionally biased region" description="Gly residues" evidence="9">
    <location>
        <begin position="753"/>
        <end position="762"/>
    </location>
</feature>
<proteinExistence type="inferred from homology"/>
<dbReference type="GO" id="GO:0005524">
    <property type="term" value="F:ATP binding"/>
    <property type="evidence" value="ECO:0007669"/>
    <property type="project" value="UniProtKB-KW"/>
</dbReference>
<evidence type="ECO:0000256" key="8">
    <source>
        <dbReference type="ARBA" id="ARBA00024334"/>
    </source>
</evidence>
<dbReference type="PROSITE" id="PS00108">
    <property type="entry name" value="PROTEIN_KINASE_ST"/>
    <property type="match status" value="1"/>
</dbReference>
<feature type="region of interest" description="Disordered" evidence="9">
    <location>
        <begin position="668"/>
        <end position="689"/>
    </location>
</feature>
<sequence length="987" mass="110356">MGSFQSVPACLSSSDREPRVTATVIPWGHADHLHTFTHDTTTPGGCGSGREADADAVKRRPVVKHGSLKHMTPHYFGDIYLLGRKIAAGTFGSVYIAHHRHLQEKRAVKIVRKDVLRRSRRPKNNATGSVTPATDVKERWGGSWAWEEAALLNDLDHPSIVRVYEVYEDEDHVYCVMEMSKGGELFDRFLQRNFTEPEAAEILKQLLGAVAYLHEQGICHRDIKLENVMFDSSDRDTRPPGLKSLIKLIDFGCAVRFTQLHPIPSPTFKPKTHHHQQQQQPDIDKEPLGEVVETMDAPEGYQWHRQDMRDVVGTTLYMAPEMFTGRYDESVDVWACGVLLYMLLCGRPPYVGESEEETEQLLRRVAEGQHDARLPLVPRQVWDRISQSCIDLVTRLLQHDPNKRISASRALQHPWLQYSIPSVPYVLPRRHKWLRNTDVGQRLARMGSSSVDKGGNTHMDVQGAIEAMRDFPQTNALQQLVLRCIVRHLMSKAESNALLPVFRAIETPAKAGITLRDLRKAANASFKRPSAQTLIKSLNDKGTHPTTHPPHVHQRMSTKEAQTCFQRVDMDGDGVISWSEFVLATASRDHLLTEQRLAYVFEMLDADGDGIITAHDIMHCLAPNRYDHWTYMWCHDILHGAAVDSKRTDAPIDYIEFLDIMAPLVPSSSRTRTPLPPPRGLNPLTPGNRSPLTPPFIRCIPLPAFMRFQPCSSSSPSRRDTDSTTIDTDSSGSHSRSSMLNHKGRVARARRGLGNGRGRGGRGFYRRIPDALLQRGAVSLTVSGPTGSTDVSVCGDHYTSGGKDRCGTHMSASTVAGCSSSHTDGGWECDDLAGPTDTSCVSSASLCAMDNHQHKHHHLPPCRSLTDHPDSEEGGLPSIPPSFTLSRSRSSPYKHKDKKKGVSASSLDYPMLDHPQFWRLLGSPKVMEEWSATLRTFTAEQRGQLPHVDLVGEGEGERERERGSLPFMPVMQSPRLLWTTRSREGTR</sequence>
<evidence type="ECO:0000256" key="6">
    <source>
        <dbReference type="ARBA" id="ARBA00022837"/>
    </source>
</evidence>
<organism evidence="12 13">
    <name type="scientific">Vitrella brassicaformis (strain CCMP3155)</name>
    <dbReference type="NCBI Taxonomy" id="1169540"/>
    <lineage>
        <taxon>Eukaryota</taxon>
        <taxon>Sar</taxon>
        <taxon>Alveolata</taxon>
        <taxon>Colpodellida</taxon>
        <taxon>Vitrellaceae</taxon>
        <taxon>Vitrella</taxon>
    </lineage>
</organism>
<evidence type="ECO:0000256" key="4">
    <source>
        <dbReference type="ARBA" id="ARBA00022741"/>
    </source>
</evidence>
<dbReference type="GO" id="GO:0005509">
    <property type="term" value="F:calcium ion binding"/>
    <property type="evidence" value="ECO:0007669"/>
    <property type="project" value="InterPro"/>
</dbReference>
<keyword evidence="13" id="KW-1185">Reference proteome</keyword>
<dbReference type="Proteomes" id="UP000041254">
    <property type="component" value="Unassembled WGS sequence"/>
</dbReference>
<dbReference type="Gene3D" id="1.10.238.10">
    <property type="entry name" value="EF-hand"/>
    <property type="match status" value="1"/>
</dbReference>
<dbReference type="SMART" id="SM00220">
    <property type="entry name" value="S_TKc"/>
    <property type="match status" value="1"/>
</dbReference>
<dbReference type="InterPro" id="IPR011992">
    <property type="entry name" value="EF-hand-dom_pair"/>
</dbReference>
<evidence type="ECO:0000259" key="11">
    <source>
        <dbReference type="PROSITE" id="PS50222"/>
    </source>
</evidence>
<evidence type="ECO:0008006" key="14">
    <source>
        <dbReference type="Google" id="ProtNLM"/>
    </source>
</evidence>
<feature type="domain" description="EF-hand" evidence="11">
    <location>
        <begin position="592"/>
        <end position="627"/>
    </location>
</feature>
<dbReference type="AlphaFoldDB" id="A0A0G4FW24"/>
<feature type="compositionally biased region" description="Low complexity" evidence="9">
    <location>
        <begin position="723"/>
        <end position="738"/>
    </location>
</feature>
<evidence type="ECO:0000256" key="5">
    <source>
        <dbReference type="ARBA" id="ARBA00022777"/>
    </source>
</evidence>
<dbReference type="InterPro" id="IPR002048">
    <property type="entry name" value="EF_hand_dom"/>
</dbReference>
<dbReference type="InterPro" id="IPR000719">
    <property type="entry name" value="Prot_kinase_dom"/>
</dbReference>
<feature type="compositionally biased region" description="Basic residues" evidence="9">
    <location>
        <begin position="742"/>
        <end position="751"/>
    </location>
</feature>
<feature type="compositionally biased region" description="Basic residues" evidence="9">
    <location>
        <begin position="892"/>
        <end position="901"/>
    </location>
</feature>
<dbReference type="PROSITE" id="PS00018">
    <property type="entry name" value="EF_HAND_1"/>
    <property type="match status" value="2"/>
</dbReference>
<dbReference type="InterPro" id="IPR018247">
    <property type="entry name" value="EF_Hand_1_Ca_BS"/>
</dbReference>
<keyword evidence="3" id="KW-0808">Transferase</keyword>
<dbReference type="Pfam" id="PF13202">
    <property type="entry name" value="EF-hand_5"/>
    <property type="match status" value="2"/>
</dbReference>
<evidence type="ECO:0000256" key="7">
    <source>
        <dbReference type="ARBA" id="ARBA00022840"/>
    </source>
</evidence>
<dbReference type="STRING" id="1169540.A0A0G4FW24"/>
<dbReference type="VEuPathDB" id="CryptoDB:Vbra_1233"/>
<keyword evidence="6" id="KW-0106">Calcium</keyword>